<evidence type="ECO:0000313" key="11">
    <source>
        <dbReference type="EMBL" id="MBS2552538.1"/>
    </source>
</evidence>
<proteinExistence type="predicted"/>
<dbReference type="EMBL" id="JAAFYZ010000194">
    <property type="protein sequence ID" value="MBS2552538.1"/>
    <property type="molecule type" value="Genomic_DNA"/>
</dbReference>
<feature type="transmembrane region" description="Helical" evidence="9">
    <location>
        <begin position="66"/>
        <end position="84"/>
    </location>
</feature>
<gene>
    <name evidence="11" type="ORF">KGQ19_37355</name>
</gene>
<keyword evidence="8" id="KW-0902">Two-component regulatory system</keyword>
<evidence type="ECO:0000256" key="4">
    <source>
        <dbReference type="ARBA" id="ARBA00022679"/>
    </source>
</evidence>
<dbReference type="SUPFAM" id="SSF55874">
    <property type="entry name" value="ATPase domain of HSP90 chaperone/DNA topoisomerase II/histidine kinase"/>
    <property type="match status" value="1"/>
</dbReference>
<comment type="caution">
    <text evidence="11">The sequence shown here is derived from an EMBL/GenBank/DDBJ whole genome shotgun (WGS) entry which is preliminary data.</text>
</comment>
<protein>
    <recommendedName>
        <fullName evidence="2">histidine kinase</fullName>
        <ecNumber evidence="2">2.7.13.3</ecNumber>
    </recommendedName>
</protein>
<feature type="transmembrane region" description="Helical" evidence="9">
    <location>
        <begin position="154"/>
        <end position="173"/>
    </location>
</feature>
<accession>A0ABS5L2I2</accession>
<evidence type="ECO:0000256" key="5">
    <source>
        <dbReference type="ARBA" id="ARBA00022741"/>
    </source>
</evidence>
<name>A0ABS5L2I2_9ACTN</name>
<dbReference type="PANTHER" id="PTHR24421:SF10">
    <property type="entry name" value="NITRATE_NITRITE SENSOR PROTEIN NARQ"/>
    <property type="match status" value="1"/>
</dbReference>
<keyword evidence="3" id="KW-0597">Phosphoprotein</keyword>
<reference evidence="11 12" key="1">
    <citation type="submission" date="2020-02" db="EMBL/GenBank/DDBJ databases">
        <title>Acidophilic actinobacteria isolated from forest soil.</title>
        <authorList>
            <person name="Golinska P."/>
        </authorList>
    </citation>
    <scope>NUCLEOTIDE SEQUENCE [LARGE SCALE GENOMIC DNA]</scope>
    <source>
        <strain evidence="11 12">NL8</strain>
    </source>
</reference>
<feature type="domain" description="Signal transduction histidine kinase subgroup 3 dimerisation and phosphoacceptor" evidence="10">
    <location>
        <begin position="202"/>
        <end position="265"/>
    </location>
</feature>
<keyword evidence="9" id="KW-0472">Membrane</keyword>
<feature type="transmembrane region" description="Helical" evidence="9">
    <location>
        <begin position="129"/>
        <end position="148"/>
    </location>
</feature>
<evidence type="ECO:0000256" key="6">
    <source>
        <dbReference type="ARBA" id="ARBA00022777"/>
    </source>
</evidence>
<evidence type="ECO:0000256" key="9">
    <source>
        <dbReference type="SAM" id="Phobius"/>
    </source>
</evidence>
<dbReference type="Pfam" id="PF07730">
    <property type="entry name" value="HisKA_3"/>
    <property type="match status" value="1"/>
</dbReference>
<evidence type="ECO:0000256" key="8">
    <source>
        <dbReference type="ARBA" id="ARBA00023012"/>
    </source>
</evidence>
<keyword evidence="12" id="KW-1185">Reference proteome</keyword>
<dbReference type="Gene3D" id="1.20.5.1930">
    <property type="match status" value="1"/>
</dbReference>
<sequence length="413" mass="43691">MADLAAHPAPPPSRTPEGARLLARMRPWHWVALDTVVVLLILIPVGRSRPATSNPAATSPAHQNPWLSLLVLGVTLAFLARRRFPLAVWLLLTAATVTLASSAPPYNAYGPFAMMFALYTVATSCSGRVVTLASAGVLVAALAILSGLHYPPSVTVLSAVTIGVGPALTGYAVRQQRQHREAMAAERTAKIEAEVTSRMARERLRIARELHDVVAHALSLITVQAGVAVFREHEADQMRATLTAIEETGRTAMIDMRQLLGVLRGTPSTSETSAASAASPPDRAPVPDLVDIGTLISQATQAGLRISLREEGERRTIPAAVGLAVYRIVQESLTNILRHARTTSGSVLLRFEPHEVAVTIANPPPPDRLPPAPASPPGHGLRGMAERTELFGGTFSAGSAADGGFVVAARFPA</sequence>
<evidence type="ECO:0000256" key="7">
    <source>
        <dbReference type="ARBA" id="ARBA00022840"/>
    </source>
</evidence>
<keyword evidence="9" id="KW-0812">Transmembrane</keyword>
<evidence type="ECO:0000313" key="12">
    <source>
        <dbReference type="Proteomes" id="UP000730482"/>
    </source>
</evidence>
<dbReference type="Gene3D" id="3.30.565.10">
    <property type="entry name" value="Histidine kinase-like ATPase, C-terminal domain"/>
    <property type="match status" value="1"/>
</dbReference>
<evidence type="ECO:0000256" key="3">
    <source>
        <dbReference type="ARBA" id="ARBA00022553"/>
    </source>
</evidence>
<keyword evidence="6" id="KW-0418">Kinase</keyword>
<organism evidence="11 12">
    <name type="scientific">Catenulispora pinistramenti</name>
    <dbReference type="NCBI Taxonomy" id="2705254"/>
    <lineage>
        <taxon>Bacteria</taxon>
        <taxon>Bacillati</taxon>
        <taxon>Actinomycetota</taxon>
        <taxon>Actinomycetes</taxon>
        <taxon>Catenulisporales</taxon>
        <taxon>Catenulisporaceae</taxon>
        <taxon>Catenulispora</taxon>
    </lineage>
</organism>
<keyword evidence="9" id="KW-1133">Transmembrane helix</keyword>
<dbReference type="InterPro" id="IPR036890">
    <property type="entry name" value="HATPase_C_sf"/>
</dbReference>
<comment type="catalytic activity">
    <reaction evidence="1">
        <text>ATP + protein L-histidine = ADP + protein N-phospho-L-histidine.</text>
        <dbReference type="EC" id="2.7.13.3"/>
    </reaction>
</comment>
<dbReference type="InterPro" id="IPR050482">
    <property type="entry name" value="Sensor_HK_TwoCompSys"/>
</dbReference>
<keyword evidence="7" id="KW-0067">ATP-binding</keyword>
<dbReference type="PANTHER" id="PTHR24421">
    <property type="entry name" value="NITRATE/NITRITE SENSOR PROTEIN NARX-RELATED"/>
    <property type="match status" value="1"/>
</dbReference>
<dbReference type="CDD" id="cd16917">
    <property type="entry name" value="HATPase_UhpB-NarQ-NarX-like"/>
    <property type="match status" value="1"/>
</dbReference>
<dbReference type="InterPro" id="IPR011712">
    <property type="entry name" value="Sig_transdc_His_kin_sub3_dim/P"/>
</dbReference>
<feature type="transmembrane region" description="Helical" evidence="9">
    <location>
        <begin position="28"/>
        <end position="45"/>
    </location>
</feature>
<keyword evidence="5" id="KW-0547">Nucleotide-binding</keyword>
<evidence type="ECO:0000259" key="10">
    <source>
        <dbReference type="Pfam" id="PF07730"/>
    </source>
</evidence>
<dbReference type="RefSeq" id="WP_212018216.1">
    <property type="nucleotide sequence ID" value="NZ_JAAFYZ010000194.1"/>
</dbReference>
<keyword evidence="4" id="KW-0808">Transferase</keyword>
<dbReference type="EC" id="2.7.13.3" evidence="2"/>
<evidence type="ECO:0000256" key="1">
    <source>
        <dbReference type="ARBA" id="ARBA00000085"/>
    </source>
</evidence>
<evidence type="ECO:0000256" key="2">
    <source>
        <dbReference type="ARBA" id="ARBA00012438"/>
    </source>
</evidence>
<dbReference type="Proteomes" id="UP000730482">
    <property type="component" value="Unassembled WGS sequence"/>
</dbReference>